<name>A0ABP8TWG0_9ACTN</name>
<keyword evidence="2" id="KW-1185">Reference proteome</keyword>
<comment type="caution">
    <text evidence="1">The sequence shown here is derived from an EMBL/GenBank/DDBJ whole genome shotgun (WGS) entry which is preliminary data.</text>
</comment>
<sequence>MGPAAASLAFTKAARPGDRDGSLARTLDETSQTVAVRRCLSFPSVPGVRHRSYTRRMIINMWPRDRYAGPGGGLYAGPGGGEYTGPGGGRSTGPGGGLYAGPGGGLYAGPGGGLYAGPGGGLYTGPGGGLYTGPGGGLYTGPGGGLYAGPGGGLYAGPSSAPYRSNLPPMDVFLVYLREQGYDDFVVMLQRFL</sequence>
<gene>
    <name evidence="1" type="ORF">GCM10023195_63710</name>
</gene>
<protein>
    <submittedName>
        <fullName evidence="1">Uncharacterized protein</fullName>
    </submittedName>
</protein>
<evidence type="ECO:0000313" key="1">
    <source>
        <dbReference type="EMBL" id="GAA4614579.1"/>
    </source>
</evidence>
<accession>A0ABP8TWG0</accession>
<organism evidence="1 2">
    <name type="scientific">Actinoallomurus liliacearum</name>
    <dbReference type="NCBI Taxonomy" id="1080073"/>
    <lineage>
        <taxon>Bacteria</taxon>
        <taxon>Bacillati</taxon>
        <taxon>Actinomycetota</taxon>
        <taxon>Actinomycetes</taxon>
        <taxon>Streptosporangiales</taxon>
        <taxon>Thermomonosporaceae</taxon>
        <taxon>Actinoallomurus</taxon>
    </lineage>
</organism>
<proteinExistence type="predicted"/>
<evidence type="ECO:0000313" key="2">
    <source>
        <dbReference type="Proteomes" id="UP001500212"/>
    </source>
</evidence>
<dbReference type="Proteomes" id="UP001500212">
    <property type="component" value="Unassembled WGS sequence"/>
</dbReference>
<dbReference type="EMBL" id="BAABHJ010000026">
    <property type="protein sequence ID" value="GAA4614579.1"/>
    <property type="molecule type" value="Genomic_DNA"/>
</dbReference>
<reference evidence="2" key="1">
    <citation type="journal article" date="2019" name="Int. J. Syst. Evol. Microbiol.">
        <title>The Global Catalogue of Microorganisms (GCM) 10K type strain sequencing project: providing services to taxonomists for standard genome sequencing and annotation.</title>
        <authorList>
            <consortium name="The Broad Institute Genomics Platform"/>
            <consortium name="The Broad Institute Genome Sequencing Center for Infectious Disease"/>
            <person name="Wu L."/>
            <person name="Ma J."/>
        </authorList>
    </citation>
    <scope>NUCLEOTIDE SEQUENCE [LARGE SCALE GENOMIC DNA]</scope>
    <source>
        <strain evidence="2">JCM 17938</strain>
    </source>
</reference>